<dbReference type="Proteomes" id="UP000065641">
    <property type="component" value="Chromosome"/>
</dbReference>
<name>A0A0S2KEE7_9GAMM</name>
<dbReference type="AlphaFoldDB" id="A0A0S2KEE7"/>
<keyword evidence="2" id="KW-1185">Reference proteome</keyword>
<proteinExistence type="predicted"/>
<accession>A0A0S2KEE7</accession>
<protein>
    <submittedName>
        <fullName evidence="1">Uncharacterized protein</fullName>
    </submittedName>
</protein>
<dbReference type="KEGG" id="pspi:PS2015_2046"/>
<evidence type="ECO:0000313" key="2">
    <source>
        <dbReference type="Proteomes" id="UP000065641"/>
    </source>
</evidence>
<dbReference type="RefSeq" id="WP_058022151.1">
    <property type="nucleotide sequence ID" value="NZ_CP013189.1"/>
</dbReference>
<reference evidence="1 2" key="1">
    <citation type="submission" date="2015-11" db="EMBL/GenBank/DDBJ databases">
        <authorList>
            <person name="Zhang Y."/>
            <person name="Guo Z."/>
        </authorList>
    </citation>
    <scope>NUCLEOTIDE SEQUENCE [LARGE SCALE GENOMIC DNA]</scope>
    <source>
        <strain evidence="1 2">KCTC 32221</strain>
    </source>
</reference>
<organism evidence="1 2">
    <name type="scientific">Pseudohongiella spirulinae</name>
    <dbReference type="NCBI Taxonomy" id="1249552"/>
    <lineage>
        <taxon>Bacteria</taxon>
        <taxon>Pseudomonadati</taxon>
        <taxon>Pseudomonadota</taxon>
        <taxon>Gammaproteobacteria</taxon>
        <taxon>Pseudomonadales</taxon>
        <taxon>Pseudohongiellaceae</taxon>
        <taxon>Pseudohongiella</taxon>
    </lineage>
</organism>
<sequence length="254" mass="27373">MAGILRKLRQLLWTTLLLIALLTVVLPALLGFVLRQQINPLLLELGNRPTEPGQLTLHLDRVDAGLLRSDYYLYMTGNVLSVSGTQPASQRLLLSVAHGPVIWHLFDSLLAIAEIQLINLSPVTGADTPHLSGSALLTLDNGFNVQLKAITGFSALGGNHWLDIRGNWPALAMLLGPMAILRQLDARLTLDADAAALAVSPAADALQVYEQQGWTHIRGSRAHTQMLLAPDSLSINGSALPRQLLFADTPDATP</sequence>
<evidence type="ECO:0000313" key="1">
    <source>
        <dbReference type="EMBL" id="ALO46685.1"/>
    </source>
</evidence>
<dbReference type="OrthoDB" id="9872148at2"/>
<dbReference type="PATRIC" id="fig|1249552.3.peg.2056"/>
<dbReference type="EMBL" id="CP013189">
    <property type="protein sequence ID" value="ALO46685.1"/>
    <property type="molecule type" value="Genomic_DNA"/>
</dbReference>
<gene>
    <name evidence="1" type="ORF">PS2015_2046</name>
</gene>